<dbReference type="Proteomes" id="UP000245119">
    <property type="component" value="Linkage Group LG14"/>
</dbReference>
<dbReference type="EMBL" id="PZQS01000014">
    <property type="protein sequence ID" value="PVD18672.1"/>
    <property type="molecule type" value="Genomic_DNA"/>
</dbReference>
<sequence length="135" mass="14807">MSCGCRQKFDGADGAAGKRGHPSNPGLPYLLHSALQAEVCSHSLLLVSQDYRGITEDYSDYSATDSRLDCDVTLRRVVPPPPVFSHLLKDSNAAHHELYPPWHPSTWQVVLHSDSQQPAMVATGKTSHTSLVSLW</sequence>
<name>A0A2T7NBZ5_POMCA</name>
<evidence type="ECO:0000313" key="1">
    <source>
        <dbReference type="EMBL" id="PVD18672.1"/>
    </source>
</evidence>
<protein>
    <submittedName>
        <fullName evidence="1">Uncharacterized protein</fullName>
    </submittedName>
</protein>
<dbReference type="AlphaFoldDB" id="A0A2T7NBZ5"/>
<gene>
    <name evidence="1" type="ORF">C0Q70_21222</name>
</gene>
<proteinExistence type="predicted"/>
<comment type="caution">
    <text evidence="1">The sequence shown here is derived from an EMBL/GenBank/DDBJ whole genome shotgun (WGS) entry which is preliminary data.</text>
</comment>
<reference evidence="1 2" key="1">
    <citation type="submission" date="2018-04" db="EMBL/GenBank/DDBJ databases">
        <title>The genome of golden apple snail Pomacea canaliculata provides insight into stress tolerance and invasive adaptation.</title>
        <authorList>
            <person name="Liu C."/>
            <person name="Liu B."/>
            <person name="Ren Y."/>
            <person name="Zhang Y."/>
            <person name="Wang H."/>
            <person name="Li S."/>
            <person name="Jiang F."/>
            <person name="Yin L."/>
            <person name="Zhang G."/>
            <person name="Qian W."/>
            <person name="Fan W."/>
        </authorList>
    </citation>
    <scope>NUCLEOTIDE SEQUENCE [LARGE SCALE GENOMIC DNA]</scope>
    <source>
        <strain evidence="1">SZHN2017</strain>
        <tissue evidence="1">Muscle</tissue>
    </source>
</reference>
<organism evidence="1 2">
    <name type="scientific">Pomacea canaliculata</name>
    <name type="common">Golden apple snail</name>
    <dbReference type="NCBI Taxonomy" id="400727"/>
    <lineage>
        <taxon>Eukaryota</taxon>
        <taxon>Metazoa</taxon>
        <taxon>Spiralia</taxon>
        <taxon>Lophotrochozoa</taxon>
        <taxon>Mollusca</taxon>
        <taxon>Gastropoda</taxon>
        <taxon>Caenogastropoda</taxon>
        <taxon>Architaenioglossa</taxon>
        <taxon>Ampullarioidea</taxon>
        <taxon>Ampullariidae</taxon>
        <taxon>Pomacea</taxon>
    </lineage>
</organism>
<accession>A0A2T7NBZ5</accession>
<evidence type="ECO:0000313" key="2">
    <source>
        <dbReference type="Proteomes" id="UP000245119"/>
    </source>
</evidence>
<keyword evidence="2" id="KW-1185">Reference proteome</keyword>